<dbReference type="Gene3D" id="3.30.2400.10">
    <property type="entry name" value="Major capsid protein gp5"/>
    <property type="match status" value="1"/>
</dbReference>
<dbReference type="EMBL" id="OK040780">
    <property type="protein sequence ID" value="UDL14853.1"/>
    <property type="molecule type" value="Genomic_DNA"/>
</dbReference>
<proteinExistence type="predicted"/>
<evidence type="ECO:0000256" key="1">
    <source>
        <dbReference type="ARBA" id="ARBA00004328"/>
    </source>
</evidence>
<dbReference type="GO" id="GO:0044423">
    <property type="term" value="C:virion component"/>
    <property type="evidence" value="ECO:0007669"/>
    <property type="project" value="UniProtKB-KW"/>
</dbReference>
<accession>A0AAE9C2H0</accession>
<dbReference type="KEGG" id="vg:77925114"/>
<dbReference type="InterPro" id="IPR024455">
    <property type="entry name" value="Phage_capsid"/>
</dbReference>
<evidence type="ECO:0000259" key="4">
    <source>
        <dbReference type="Pfam" id="PF05065"/>
    </source>
</evidence>
<keyword evidence="2" id="KW-0946">Virion</keyword>
<evidence type="ECO:0000313" key="6">
    <source>
        <dbReference type="Proteomes" id="UP000827738"/>
    </source>
</evidence>
<sequence length="438" mass="45709">MSKLKMLQDAARAAAKSATDIAAKADAEGRSLTDAERHDYDEAMAKGRDLLGQIKTAKADEEILAGAKALAEEIGGPAAEDVDAQKDAAGSLQRVKNLGLEVVNSQQFKSAMAPYAGRESGVPERAKFSTDPISIKSLFIGGSATSAGAFVTPEQTGIIEMLGRRPLTLRDVISVRRTGSDTVEYVVQTSHTNAAAPVAEATSSASPTAPGTAGALVLPAGGGYKPEGAWAFQRKTATVKTIAEWVPATKRALADAAQLEGLINDELRADIAETEENQILTGNGSGENLTGILSTSGIQTQAFDTDIFVSTRRALTKARTVGRVVPNAIALNPVDVETVDLARESGATGAFLGGGPFALGPRTLWGVPIIETESITAGTGLVGDFSKAVLWDREQTSISITDSHADFFIRNLVAILAEERIAFGVTRPTAFVSTDVAA</sequence>
<organism evidence="5 6">
    <name type="scientific">Arthrobacter phage Sarge</name>
    <dbReference type="NCBI Taxonomy" id="2885974"/>
    <lineage>
        <taxon>Viruses</taxon>
        <taxon>Duplodnaviria</taxon>
        <taxon>Heunggongvirae</taxon>
        <taxon>Uroviricota</taxon>
        <taxon>Caudoviricetes</taxon>
        <taxon>Sargevirus</taxon>
        <taxon>Sargevirus sarge</taxon>
    </lineage>
</organism>
<name>A0AAE9C2H0_9CAUD</name>
<comment type="subcellular location">
    <subcellularLocation>
        <location evidence="1">Virion</location>
    </subcellularLocation>
</comment>
<gene>
    <name evidence="5" type="primary">6</name>
    <name evidence="5" type="ORF">SEA_SARGE_6</name>
</gene>
<evidence type="ECO:0000313" key="5">
    <source>
        <dbReference type="EMBL" id="UDL14853.1"/>
    </source>
</evidence>
<feature type="compositionally biased region" description="Basic and acidic residues" evidence="3">
    <location>
        <begin position="23"/>
        <end position="36"/>
    </location>
</feature>
<dbReference type="Gene3D" id="3.30.2320.10">
    <property type="entry name" value="hypothetical protein PF0899 domain"/>
    <property type="match status" value="1"/>
</dbReference>
<dbReference type="Proteomes" id="UP000827738">
    <property type="component" value="Segment"/>
</dbReference>
<dbReference type="RefSeq" id="YP_010649560.1">
    <property type="nucleotide sequence ID" value="NC_070770.1"/>
</dbReference>
<feature type="domain" description="Phage capsid-like C-terminal" evidence="4">
    <location>
        <begin position="149"/>
        <end position="432"/>
    </location>
</feature>
<keyword evidence="6" id="KW-1185">Reference proteome</keyword>
<dbReference type="SUPFAM" id="SSF56563">
    <property type="entry name" value="Major capsid protein gp5"/>
    <property type="match status" value="1"/>
</dbReference>
<evidence type="ECO:0000256" key="3">
    <source>
        <dbReference type="SAM" id="MobiDB-lite"/>
    </source>
</evidence>
<dbReference type="InterPro" id="IPR054612">
    <property type="entry name" value="Phage_capsid-like_C"/>
</dbReference>
<dbReference type="NCBIfam" id="TIGR01554">
    <property type="entry name" value="major_cap_HK97"/>
    <property type="match status" value="1"/>
</dbReference>
<feature type="region of interest" description="Disordered" evidence="3">
    <location>
        <begin position="16"/>
        <end position="36"/>
    </location>
</feature>
<dbReference type="GeneID" id="77925114"/>
<reference evidence="5" key="1">
    <citation type="submission" date="2021-09" db="EMBL/GenBank/DDBJ databases">
        <authorList>
            <person name="Prude D.S."/>
            <person name="Stokes N.T."/>
            <person name="Pimienta A.M."/>
            <person name="Mendez E."/>
            <person name="Powell L.D."/>
            <person name="Woodhouse A.S."/>
            <person name="Cunningham F.J."/>
            <person name="Greenfield T.L."/>
            <person name="Smith J.A."/>
            <person name="Hatke H.L."/>
            <person name="Salama S."/>
            <person name="Beyer A.R."/>
            <person name="Klyczek K."/>
            <person name="Garlena R.A."/>
            <person name="Russell D.A."/>
            <person name="Pope W.H."/>
            <person name="Jacobs-Sera D."/>
            <person name="Hatfull G.F."/>
        </authorList>
    </citation>
    <scope>NUCLEOTIDE SEQUENCE</scope>
</reference>
<dbReference type="Pfam" id="PF05065">
    <property type="entry name" value="Phage_capsid"/>
    <property type="match status" value="1"/>
</dbReference>
<evidence type="ECO:0000256" key="2">
    <source>
        <dbReference type="ARBA" id="ARBA00022844"/>
    </source>
</evidence>
<protein>
    <submittedName>
        <fullName evidence="5">Major capsid protein</fullName>
    </submittedName>
</protein>